<evidence type="ECO:0000313" key="4">
    <source>
        <dbReference type="Proteomes" id="UP000623269"/>
    </source>
</evidence>
<keyword evidence="1" id="KW-0732">Signal</keyword>
<feature type="domain" description="Peptidoglycan binding-like" evidence="2">
    <location>
        <begin position="36"/>
        <end position="93"/>
    </location>
</feature>
<evidence type="ECO:0000256" key="1">
    <source>
        <dbReference type="SAM" id="SignalP"/>
    </source>
</evidence>
<organism evidence="3 4">
    <name type="scientific">Mobilitalea sibirica</name>
    <dbReference type="NCBI Taxonomy" id="1462919"/>
    <lineage>
        <taxon>Bacteria</taxon>
        <taxon>Bacillati</taxon>
        <taxon>Bacillota</taxon>
        <taxon>Clostridia</taxon>
        <taxon>Lachnospirales</taxon>
        <taxon>Lachnospiraceae</taxon>
        <taxon>Mobilitalea</taxon>
    </lineage>
</organism>
<dbReference type="InterPro" id="IPR002477">
    <property type="entry name" value="Peptidoglycan-bd-like"/>
</dbReference>
<dbReference type="Gene3D" id="1.10.101.10">
    <property type="entry name" value="PGBD-like superfamily/PGBD"/>
    <property type="match status" value="1"/>
</dbReference>
<name>A0A8J7H2P7_9FIRM</name>
<comment type="caution">
    <text evidence="3">The sequence shown here is derived from an EMBL/GenBank/DDBJ whole genome shotgun (WGS) entry which is preliminary data.</text>
</comment>
<dbReference type="InterPro" id="IPR036366">
    <property type="entry name" value="PGBDSf"/>
</dbReference>
<evidence type="ECO:0000259" key="2">
    <source>
        <dbReference type="Pfam" id="PF01471"/>
    </source>
</evidence>
<proteinExistence type="predicted"/>
<dbReference type="InterPro" id="IPR036365">
    <property type="entry name" value="PGBD-like_sf"/>
</dbReference>
<feature type="signal peptide" evidence="1">
    <location>
        <begin position="1"/>
        <end position="27"/>
    </location>
</feature>
<feature type="chain" id="PRO_5035195293" evidence="1">
    <location>
        <begin position="28"/>
        <end position="275"/>
    </location>
</feature>
<protein>
    <submittedName>
        <fullName evidence="3">Peptidoglycan-binding protein</fullName>
    </submittedName>
</protein>
<dbReference type="Proteomes" id="UP000623269">
    <property type="component" value="Unassembled WGS sequence"/>
</dbReference>
<dbReference type="AlphaFoldDB" id="A0A8J7H2P7"/>
<accession>A0A8J7H2P7</accession>
<dbReference type="RefSeq" id="WP_197661355.1">
    <property type="nucleotide sequence ID" value="NZ_JAEAGR010000009.1"/>
</dbReference>
<evidence type="ECO:0000313" key="3">
    <source>
        <dbReference type="EMBL" id="MBH1941129.1"/>
    </source>
</evidence>
<dbReference type="Pfam" id="PF01471">
    <property type="entry name" value="PG_binding_1"/>
    <property type="match status" value="1"/>
</dbReference>
<dbReference type="EMBL" id="JAEAGR010000009">
    <property type="protein sequence ID" value="MBH1941129.1"/>
    <property type="molecule type" value="Genomic_DNA"/>
</dbReference>
<sequence>MKRKFLIRIASICFAAFMAFAPVSASAATLIRRGSRGTEVKMIQMTLKELGYFTYPRATGYYGSITEAAVKRFQRDNKISPDGIVGRITRGALYGNKDNLMKSGITLMSTSNSNADKQGALDWFSKVQYVFDRGMNAYVTDVDTGKSFWIKRTFGTNHADVEPLTKKDSRIIKDIWNGWSWERRAVVVQVGGYTLAGALSAMPHAGVDSAPAVNYVSRRSGGYGWGRNLDAVKNNGADGVIDLHFKNSRTHGSNRKQASMQNMVEKAARYIEKNY</sequence>
<keyword evidence="4" id="KW-1185">Reference proteome</keyword>
<reference evidence="3" key="1">
    <citation type="submission" date="2020-12" db="EMBL/GenBank/DDBJ databases">
        <title>M. sibirica DSM 26468T genome.</title>
        <authorList>
            <person name="Thieme N."/>
            <person name="Rettenmaier R."/>
            <person name="Zverlov V."/>
            <person name="Liebl W."/>
        </authorList>
    </citation>
    <scope>NUCLEOTIDE SEQUENCE</scope>
    <source>
        <strain evidence="3">DSM 26468</strain>
    </source>
</reference>
<dbReference type="SUPFAM" id="SSF47090">
    <property type="entry name" value="PGBD-like"/>
    <property type="match status" value="1"/>
</dbReference>
<gene>
    <name evidence="3" type="ORF">I5677_09525</name>
</gene>